<dbReference type="OrthoDB" id="6161384at2759"/>
<evidence type="ECO:0000256" key="1">
    <source>
        <dbReference type="SAM" id="MobiDB-lite"/>
    </source>
</evidence>
<accession>A0A9W6XVY6</accession>
<feature type="region of interest" description="Disordered" evidence="1">
    <location>
        <begin position="168"/>
        <end position="207"/>
    </location>
</feature>
<name>A0A9W6XVY6_9STRA</name>
<reference evidence="2" key="1">
    <citation type="submission" date="2023-04" db="EMBL/GenBank/DDBJ databases">
        <title>Phytophthora fragariaefolia NBRC 109709.</title>
        <authorList>
            <person name="Ichikawa N."/>
            <person name="Sato H."/>
            <person name="Tonouchi N."/>
        </authorList>
    </citation>
    <scope>NUCLEOTIDE SEQUENCE</scope>
    <source>
        <strain evidence="2">NBRC 109709</strain>
    </source>
</reference>
<sequence>MVQTAPHALKMYVQDLDQRDWDDYAERLTFAINTAQNRIRRETPFYLVHGWDPRSTLEATILIEAGSSVWLYLDRVLPQASPYVAWPISRCGKGGRVPVRIEVTGTEYRLFQVVHVSKLKMVKNFPDRPRIQLNPDVTHRLDFDEAYYRKTAGSRIWVMTSSKQVIPDTARSRDSKRCDDVQTGDPVPGSNLVSIDRGRDPEQAGSCPRSIYQIKNMGQVLDLEEISQRRQEH</sequence>
<evidence type="ECO:0000313" key="3">
    <source>
        <dbReference type="Proteomes" id="UP001165121"/>
    </source>
</evidence>
<dbReference type="AlphaFoldDB" id="A0A9W6XVY6"/>
<protein>
    <submittedName>
        <fullName evidence="2">Unnamed protein product</fullName>
    </submittedName>
</protein>
<proteinExistence type="predicted"/>
<evidence type="ECO:0000313" key="2">
    <source>
        <dbReference type="EMBL" id="GMF48263.1"/>
    </source>
</evidence>
<dbReference type="EMBL" id="BSXT01002302">
    <property type="protein sequence ID" value="GMF48263.1"/>
    <property type="molecule type" value="Genomic_DNA"/>
</dbReference>
<gene>
    <name evidence="2" type="ORF">Pfra01_001857200</name>
</gene>
<dbReference type="InterPro" id="IPR036397">
    <property type="entry name" value="RNaseH_sf"/>
</dbReference>
<keyword evidence="3" id="KW-1185">Reference proteome</keyword>
<comment type="caution">
    <text evidence="2">The sequence shown here is derived from an EMBL/GenBank/DDBJ whole genome shotgun (WGS) entry which is preliminary data.</text>
</comment>
<feature type="compositionally biased region" description="Basic and acidic residues" evidence="1">
    <location>
        <begin position="170"/>
        <end position="180"/>
    </location>
</feature>
<dbReference type="GO" id="GO:0003676">
    <property type="term" value="F:nucleic acid binding"/>
    <property type="evidence" value="ECO:0007669"/>
    <property type="project" value="InterPro"/>
</dbReference>
<dbReference type="Proteomes" id="UP001165121">
    <property type="component" value="Unassembled WGS sequence"/>
</dbReference>
<dbReference type="Gene3D" id="3.30.420.10">
    <property type="entry name" value="Ribonuclease H-like superfamily/Ribonuclease H"/>
    <property type="match status" value="1"/>
</dbReference>
<organism evidence="2 3">
    <name type="scientific">Phytophthora fragariaefolia</name>
    <dbReference type="NCBI Taxonomy" id="1490495"/>
    <lineage>
        <taxon>Eukaryota</taxon>
        <taxon>Sar</taxon>
        <taxon>Stramenopiles</taxon>
        <taxon>Oomycota</taxon>
        <taxon>Peronosporomycetes</taxon>
        <taxon>Peronosporales</taxon>
        <taxon>Peronosporaceae</taxon>
        <taxon>Phytophthora</taxon>
    </lineage>
</organism>